<protein>
    <recommendedName>
        <fullName evidence="1">glutathione-specific gamma-glutamylcyclotransferase</fullName>
        <ecNumber evidence="1">4.3.2.7</ecNumber>
    </recommendedName>
</protein>
<dbReference type="GO" id="GO:0005737">
    <property type="term" value="C:cytoplasm"/>
    <property type="evidence" value="ECO:0007669"/>
    <property type="project" value="TreeGrafter"/>
</dbReference>
<dbReference type="InterPro" id="IPR036568">
    <property type="entry name" value="GGCT-like_sf"/>
</dbReference>
<dbReference type="Gene3D" id="3.10.490.10">
    <property type="entry name" value="Gamma-glutamyl cyclotransferase-like"/>
    <property type="match status" value="1"/>
</dbReference>
<dbReference type="PANTHER" id="PTHR12192">
    <property type="entry name" value="CATION TRANSPORT PROTEIN CHAC-RELATED"/>
    <property type="match status" value="1"/>
</dbReference>
<dbReference type="Proteomes" id="UP001217476">
    <property type="component" value="Chromosome"/>
</dbReference>
<name>A0AAJ5VTF2_9HYPH</name>
<dbReference type="InterPro" id="IPR013024">
    <property type="entry name" value="GGCT-like"/>
</dbReference>
<evidence type="ECO:0000256" key="2">
    <source>
        <dbReference type="ARBA" id="ARBA00023239"/>
    </source>
</evidence>
<gene>
    <name evidence="3" type="ORF">P0Y65_20275</name>
</gene>
<dbReference type="AlphaFoldDB" id="A0AAJ5VTF2"/>
<evidence type="ECO:0000256" key="1">
    <source>
        <dbReference type="ARBA" id="ARBA00012344"/>
    </source>
</evidence>
<dbReference type="SUPFAM" id="SSF110857">
    <property type="entry name" value="Gamma-glutamyl cyclotransferase-like"/>
    <property type="match status" value="1"/>
</dbReference>
<dbReference type="EC" id="4.3.2.7" evidence="1"/>
<accession>A0AAJ5VTF2</accession>
<evidence type="ECO:0000313" key="3">
    <source>
        <dbReference type="EMBL" id="WEK04481.1"/>
    </source>
</evidence>
<proteinExistence type="predicted"/>
<organism evidence="3 4">
    <name type="scientific">Candidatus Devosia phytovorans</name>
    <dbReference type="NCBI Taxonomy" id="3121372"/>
    <lineage>
        <taxon>Bacteria</taxon>
        <taxon>Pseudomonadati</taxon>
        <taxon>Pseudomonadota</taxon>
        <taxon>Alphaproteobacteria</taxon>
        <taxon>Hyphomicrobiales</taxon>
        <taxon>Devosiaceae</taxon>
        <taxon>Devosia</taxon>
    </lineage>
</organism>
<sequence>MTTPRIARLTHDHVARVHRDIADPGPVLIEGYRPADDADYAAEVDRILDTAPTSEQFWVFASGSLIWNPPYQVVEQRTGTAAGWHRSFTLGWDYRFRGSRETPGLMMAMDRGGHCRGVVHRLPDETLRAELDILIRREMSMVPTAFPPRWIKVRTEQGPVSALAFPMNRRSSRYIGALGPEETADILATACGFRGSMAEYLRATVEQLEALGIHDTYLWTLQSLVADRIEAMHGDRGVE</sequence>
<dbReference type="Pfam" id="PF04752">
    <property type="entry name" value="ChaC"/>
    <property type="match status" value="1"/>
</dbReference>
<keyword evidence="2" id="KW-0456">Lyase</keyword>
<dbReference type="GO" id="GO:0061928">
    <property type="term" value="F:glutathione specific gamma-glutamylcyclotransferase activity"/>
    <property type="evidence" value="ECO:0007669"/>
    <property type="project" value="UniProtKB-EC"/>
</dbReference>
<dbReference type="InterPro" id="IPR006840">
    <property type="entry name" value="ChaC"/>
</dbReference>
<dbReference type="PANTHER" id="PTHR12192:SF2">
    <property type="entry name" value="GLUTATHIONE-SPECIFIC GAMMA-GLUTAMYLCYCLOTRANSFERASE 2"/>
    <property type="match status" value="1"/>
</dbReference>
<evidence type="ECO:0000313" key="4">
    <source>
        <dbReference type="Proteomes" id="UP001217476"/>
    </source>
</evidence>
<reference evidence="3" key="1">
    <citation type="submission" date="2023-03" db="EMBL/GenBank/DDBJ databases">
        <title>Andean soil-derived lignocellulolytic bacterial consortium as a source of novel taxa and putative plastic-active enzymes.</title>
        <authorList>
            <person name="Diaz-Garcia L."/>
            <person name="Chuvochina M."/>
            <person name="Feuerriegel G."/>
            <person name="Bunk B."/>
            <person name="Sproer C."/>
            <person name="Streit W.R."/>
            <person name="Rodriguez L.M."/>
            <person name="Overmann J."/>
            <person name="Jimenez D.J."/>
        </authorList>
    </citation>
    <scope>NUCLEOTIDE SEQUENCE</scope>
    <source>
        <strain evidence="3">MAG 4196</strain>
    </source>
</reference>
<dbReference type="GO" id="GO:0006751">
    <property type="term" value="P:glutathione catabolic process"/>
    <property type="evidence" value="ECO:0007669"/>
    <property type="project" value="InterPro"/>
</dbReference>
<dbReference type="CDD" id="cd06661">
    <property type="entry name" value="GGCT_like"/>
    <property type="match status" value="1"/>
</dbReference>
<dbReference type="EMBL" id="CP119312">
    <property type="protein sequence ID" value="WEK04481.1"/>
    <property type="molecule type" value="Genomic_DNA"/>
</dbReference>